<dbReference type="Pfam" id="PF13432">
    <property type="entry name" value="TPR_16"/>
    <property type="match status" value="1"/>
</dbReference>
<proteinExistence type="predicted"/>
<keyword evidence="4" id="KW-0812">Transmembrane</keyword>
<feature type="transmembrane region" description="Helical" evidence="4">
    <location>
        <begin position="239"/>
        <end position="258"/>
    </location>
</feature>
<reference evidence="6" key="1">
    <citation type="journal article" date="2019" name="Int. J. Syst. Evol. Microbiol.">
        <title>The Global Catalogue of Microorganisms (GCM) 10K type strain sequencing project: providing services to taxonomists for standard genome sequencing and annotation.</title>
        <authorList>
            <consortium name="The Broad Institute Genomics Platform"/>
            <consortium name="The Broad Institute Genome Sequencing Center for Infectious Disease"/>
            <person name="Wu L."/>
            <person name="Ma J."/>
        </authorList>
    </citation>
    <scope>NUCLEOTIDE SEQUENCE [LARGE SCALE GENOMIC DNA]</scope>
    <source>
        <strain evidence="6">JCM 17759</strain>
    </source>
</reference>
<accession>A0ABP8MBK4</accession>
<dbReference type="SMART" id="SM00028">
    <property type="entry name" value="TPR"/>
    <property type="match status" value="6"/>
</dbReference>
<feature type="transmembrane region" description="Helical" evidence="4">
    <location>
        <begin position="400"/>
        <end position="418"/>
    </location>
</feature>
<protein>
    <recommendedName>
        <fullName evidence="7">Tetratricopeptide repeat protein</fullName>
    </recommendedName>
</protein>
<evidence type="ECO:0000256" key="2">
    <source>
        <dbReference type="ARBA" id="ARBA00022803"/>
    </source>
</evidence>
<evidence type="ECO:0000256" key="4">
    <source>
        <dbReference type="SAM" id="Phobius"/>
    </source>
</evidence>
<feature type="transmembrane region" description="Helical" evidence="4">
    <location>
        <begin position="270"/>
        <end position="293"/>
    </location>
</feature>
<dbReference type="PROSITE" id="PS50293">
    <property type="entry name" value="TPR_REGION"/>
    <property type="match status" value="1"/>
</dbReference>
<evidence type="ECO:0000256" key="1">
    <source>
        <dbReference type="ARBA" id="ARBA00022737"/>
    </source>
</evidence>
<organism evidence="5 6">
    <name type="scientific">Novipirellula rosea</name>
    <dbReference type="NCBI Taxonomy" id="1031540"/>
    <lineage>
        <taxon>Bacteria</taxon>
        <taxon>Pseudomonadati</taxon>
        <taxon>Planctomycetota</taxon>
        <taxon>Planctomycetia</taxon>
        <taxon>Pirellulales</taxon>
        <taxon>Pirellulaceae</taxon>
        <taxon>Novipirellula</taxon>
    </lineage>
</organism>
<dbReference type="EMBL" id="BAABGA010000008">
    <property type="protein sequence ID" value="GAA4445919.1"/>
    <property type="molecule type" value="Genomic_DNA"/>
</dbReference>
<dbReference type="SUPFAM" id="SSF48452">
    <property type="entry name" value="TPR-like"/>
    <property type="match status" value="2"/>
</dbReference>
<gene>
    <name evidence="5" type="ORF">GCM10023156_06150</name>
</gene>
<keyword evidence="6" id="KW-1185">Reference proteome</keyword>
<feature type="transmembrane region" description="Helical" evidence="4">
    <location>
        <begin position="438"/>
        <end position="464"/>
    </location>
</feature>
<feature type="transmembrane region" description="Helical" evidence="4">
    <location>
        <begin position="367"/>
        <end position="388"/>
    </location>
</feature>
<dbReference type="PROSITE" id="PS50005">
    <property type="entry name" value="TPR"/>
    <property type="match status" value="1"/>
</dbReference>
<keyword evidence="4" id="KW-1133">Transmembrane helix</keyword>
<feature type="transmembrane region" description="Helical" evidence="4">
    <location>
        <begin position="314"/>
        <end position="347"/>
    </location>
</feature>
<evidence type="ECO:0000256" key="3">
    <source>
        <dbReference type="PROSITE-ProRule" id="PRU00339"/>
    </source>
</evidence>
<name>A0ABP8MBK4_9BACT</name>
<comment type="caution">
    <text evidence="5">The sequence shown here is derived from an EMBL/GenBank/DDBJ whole genome shotgun (WGS) entry which is preliminary data.</text>
</comment>
<sequence>MNAHLQRALMLLGQSRHEMAIDELRQLLAVDPDNAMGHAVLAICFSETKQYADAQSESELAIHLAPDQPFVFYAQSIVLANRNQYAAAQTAIETAVGLDPYNPDYFAKLAEIQFNQHRWKETLEAAELGLSLDAESVGCTNLRAMALVKLGRKIEAEEAIGAALKRAPEDEYAHANMGWTLLEQNQPEKAMEHFREALRLNPEMEWARAGIIEAMKSRYFIYRIMLNWFLWMQKLQQKAQWGVIIGAYIGFRLLSGFADDHPEWSPWLQPLLIAYIAFALMTWVASPLFNLVLRTSKFGRLALSEHQIRSSTWVGVCVLSGIVLVAGYFVTGSSPLLGCALACMLLIPPLGRIYSCQEGWPRATLSLTTIALGFLAVVVVASSFGSYFIEGNVSRGLRGIAGLFFTPLLYGSIAAQFLTNALVSVSPKRGTDTGKMVWIIGGTLLGFAALAVMAFIGLVIVVGLQDAR</sequence>
<dbReference type="Proteomes" id="UP001500840">
    <property type="component" value="Unassembled WGS sequence"/>
</dbReference>
<feature type="repeat" description="TPR" evidence="3">
    <location>
        <begin position="171"/>
        <end position="204"/>
    </location>
</feature>
<dbReference type="Pfam" id="PF00515">
    <property type="entry name" value="TPR_1"/>
    <property type="match status" value="1"/>
</dbReference>
<evidence type="ECO:0008006" key="7">
    <source>
        <dbReference type="Google" id="ProtNLM"/>
    </source>
</evidence>
<dbReference type="InterPro" id="IPR011990">
    <property type="entry name" value="TPR-like_helical_dom_sf"/>
</dbReference>
<evidence type="ECO:0000313" key="6">
    <source>
        <dbReference type="Proteomes" id="UP001500840"/>
    </source>
</evidence>
<keyword evidence="2 3" id="KW-0802">TPR repeat</keyword>
<dbReference type="PANTHER" id="PTHR44943">
    <property type="entry name" value="CELLULOSE SYNTHASE OPERON PROTEIN C"/>
    <property type="match status" value="1"/>
</dbReference>
<dbReference type="InterPro" id="IPR019734">
    <property type="entry name" value="TPR_rpt"/>
</dbReference>
<dbReference type="InterPro" id="IPR051685">
    <property type="entry name" value="Ycf3/AcsC/BcsC/TPR_MFPF"/>
</dbReference>
<dbReference type="PANTHER" id="PTHR44943:SF8">
    <property type="entry name" value="TPR REPEAT-CONTAINING PROTEIN MJ0263"/>
    <property type="match status" value="1"/>
</dbReference>
<keyword evidence="4" id="KW-0472">Membrane</keyword>
<keyword evidence="1" id="KW-0677">Repeat</keyword>
<dbReference type="RefSeq" id="WP_345319288.1">
    <property type="nucleotide sequence ID" value="NZ_BAABGA010000008.1"/>
</dbReference>
<evidence type="ECO:0000313" key="5">
    <source>
        <dbReference type="EMBL" id="GAA4445919.1"/>
    </source>
</evidence>
<dbReference type="Gene3D" id="1.25.40.10">
    <property type="entry name" value="Tetratricopeptide repeat domain"/>
    <property type="match status" value="1"/>
</dbReference>